<evidence type="ECO:0000256" key="1">
    <source>
        <dbReference type="ARBA" id="ARBA00008295"/>
    </source>
</evidence>
<comment type="caution">
    <text evidence="8">Lacks conserved residue(s) required for the propagation of feature annotation.</text>
</comment>
<dbReference type="InterPro" id="IPR017974">
    <property type="entry name" value="Claudin_CS"/>
</dbReference>
<dbReference type="PANTHER" id="PTHR12002">
    <property type="entry name" value="CLAUDIN"/>
    <property type="match status" value="1"/>
</dbReference>
<name>A0A3B4GPP7_9CICH</name>
<evidence type="ECO:0000256" key="5">
    <source>
        <dbReference type="ARBA" id="ARBA00022949"/>
    </source>
</evidence>
<keyword evidence="2 8" id="KW-0796">Tight junction</keyword>
<feature type="transmembrane region" description="Helical" evidence="8">
    <location>
        <begin position="129"/>
        <end position="151"/>
    </location>
</feature>
<dbReference type="Pfam" id="PF00822">
    <property type="entry name" value="PMP22_Claudin"/>
    <property type="match status" value="1"/>
</dbReference>
<dbReference type="InterPro" id="IPR004031">
    <property type="entry name" value="PMP22/EMP/MP20/Claudin"/>
</dbReference>
<evidence type="ECO:0000256" key="3">
    <source>
        <dbReference type="ARBA" id="ARBA00022475"/>
    </source>
</evidence>
<dbReference type="PROSITE" id="PS01346">
    <property type="entry name" value="CLAUDIN"/>
    <property type="match status" value="1"/>
</dbReference>
<keyword evidence="4 8" id="KW-0812">Transmembrane</keyword>
<evidence type="ECO:0000256" key="7">
    <source>
        <dbReference type="ARBA" id="ARBA00023136"/>
    </source>
</evidence>
<dbReference type="GO" id="GO:0005923">
    <property type="term" value="C:bicellular tight junction"/>
    <property type="evidence" value="ECO:0007669"/>
    <property type="project" value="UniProtKB-SubCell"/>
</dbReference>
<keyword evidence="7 8" id="KW-0472">Membrane</keyword>
<evidence type="ECO:0000256" key="2">
    <source>
        <dbReference type="ARBA" id="ARBA00022427"/>
    </source>
</evidence>
<keyword evidence="3 8" id="KW-1003">Cell membrane</keyword>
<comment type="subcellular location">
    <subcellularLocation>
        <location evidence="8">Cell junction</location>
        <location evidence="8">Tight junction</location>
    </subcellularLocation>
    <subcellularLocation>
        <location evidence="8">Cell membrane</location>
        <topology evidence="8">Multi-pass membrane protein</topology>
    </subcellularLocation>
</comment>
<evidence type="ECO:0000313" key="9">
    <source>
        <dbReference type="Ensembl" id="ENSPNYP00000023306.1"/>
    </source>
</evidence>
<dbReference type="Gene3D" id="1.20.140.150">
    <property type="match status" value="2"/>
</dbReference>
<dbReference type="GO" id="GO:0005198">
    <property type="term" value="F:structural molecule activity"/>
    <property type="evidence" value="ECO:0007669"/>
    <property type="project" value="InterPro"/>
</dbReference>
<comment type="similarity">
    <text evidence="1 8">Belongs to the claudin family.</text>
</comment>
<accession>A0A3B4GPP7</accession>
<sequence>MTTGLMHLLGLALATIIIGFLGSIITCGLPQWRVTAFIGANIVTSQVIWEGLWMSCVTQSTGQMQCKVYDSMLELAQDLQAARALTVIAIIAGVFGILLAVVGGKFCWTANTVIRDFYNPTLIAAQKRELGASLYIGWGTAGVLILGGGLLCSSCPPNNAPDYDVRYSKARSVDSHKEYV</sequence>
<dbReference type="GO" id="GO:0005886">
    <property type="term" value="C:plasma membrane"/>
    <property type="evidence" value="ECO:0007669"/>
    <property type="project" value="UniProtKB-SubCell"/>
</dbReference>
<protein>
    <recommendedName>
        <fullName evidence="8">Claudin</fullName>
    </recommendedName>
</protein>
<dbReference type="STRING" id="303518.ENSPNYP00000023306"/>
<proteinExistence type="inferred from homology"/>
<feature type="transmembrane region" description="Helical" evidence="8">
    <location>
        <begin position="81"/>
        <end position="108"/>
    </location>
</feature>
<organism evidence="9">
    <name type="scientific">Pundamilia nyererei</name>
    <dbReference type="NCBI Taxonomy" id="303518"/>
    <lineage>
        <taxon>Eukaryota</taxon>
        <taxon>Metazoa</taxon>
        <taxon>Chordata</taxon>
        <taxon>Craniata</taxon>
        <taxon>Vertebrata</taxon>
        <taxon>Euteleostomi</taxon>
        <taxon>Actinopterygii</taxon>
        <taxon>Neopterygii</taxon>
        <taxon>Teleostei</taxon>
        <taxon>Neoteleostei</taxon>
        <taxon>Acanthomorphata</taxon>
        <taxon>Ovalentaria</taxon>
        <taxon>Cichlomorphae</taxon>
        <taxon>Cichliformes</taxon>
        <taxon>Cichlidae</taxon>
        <taxon>African cichlids</taxon>
        <taxon>Pseudocrenilabrinae</taxon>
        <taxon>Haplochromini</taxon>
        <taxon>Pundamilia</taxon>
    </lineage>
</organism>
<keyword evidence="6 8" id="KW-1133">Transmembrane helix</keyword>
<dbReference type="InterPro" id="IPR006187">
    <property type="entry name" value="Claudin"/>
</dbReference>
<comment type="function">
    <text evidence="8">Claudins function as major constituents of the tight junction complexes that regulate the permeability of epithelia.</text>
</comment>
<evidence type="ECO:0000256" key="4">
    <source>
        <dbReference type="ARBA" id="ARBA00022692"/>
    </source>
</evidence>
<keyword evidence="5 8" id="KW-0965">Cell junction</keyword>
<evidence type="ECO:0000256" key="6">
    <source>
        <dbReference type="ARBA" id="ARBA00022989"/>
    </source>
</evidence>
<evidence type="ECO:0000256" key="8">
    <source>
        <dbReference type="RuleBase" id="RU060637"/>
    </source>
</evidence>
<feature type="transmembrane region" description="Helical" evidence="8">
    <location>
        <begin position="6"/>
        <end position="27"/>
    </location>
</feature>
<dbReference type="GeneTree" id="ENSGT00940000165704"/>
<dbReference type="AlphaFoldDB" id="A0A3B4GPP7"/>
<dbReference type="Ensembl" id="ENSPNYT00000023875.1">
    <property type="protein sequence ID" value="ENSPNYP00000023306.1"/>
    <property type="gene ID" value="ENSPNYG00000017494.1"/>
</dbReference>
<reference evidence="9" key="1">
    <citation type="submission" date="2023-09" db="UniProtKB">
        <authorList>
            <consortium name="Ensembl"/>
        </authorList>
    </citation>
    <scope>IDENTIFICATION</scope>
</reference>